<protein>
    <submittedName>
        <fullName evidence="8">MlaD family protein</fullName>
    </submittedName>
</protein>
<dbReference type="Proteomes" id="UP001325479">
    <property type="component" value="Chromosome"/>
</dbReference>
<keyword evidence="5" id="KW-1133">Transmembrane helix</keyword>
<comment type="subcellular location">
    <subcellularLocation>
        <location evidence="1">Cell inner membrane</location>
    </subcellularLocation>
</comment>
<evidence type="ECO:0000256" key="4">
    <source>
        <dbReference type="ARBA" id="ARBA00022692"/>
    </source>
</evidence>
<organism evidence="8 9">
    <name type="scientific">Paraburkholderia kururiensis</name>
    <dbReference type="NCBI Taxonomy" id="984307"/>
    <lineage>
        <taxon>Bacteria</taxon>
        <taxon>Pseudomonadati</taxon>
        <taxon>Pseudomonadota</taxon>
        <taxon>Betaproteobacteria</taxon>
        <taxon>Burkholderiales</taxon>
        <taxon>Burkholderiaceae</taxon>
        <taxon>Paraburkholderia</taxon>
    </lineage>
</organism>
<dbReference type="InterPro" id="IPR003399">
    <property type="entry name" value="Mce/MlaD"/>
</dbReference>
<dbReference type="InterPro" id="IPR051800">
    <property type="entry name" value="PqiA-PqiB_transport"/>
</dbReference>
<sequence length="518" mass="56054">MRRLLPLIWLVPLAAALVSLAWALNAVNSKGPGITIAFATAEGLEAGKTRVRYRNVNIGSVEAIRLSNDHSRVLVDVQLTADAKQFAVADTRFWVVRPRVGATGVSGLETMLSGAYIGVDPGRSHETSARFTGLETPPAAANDDAGRRYVLRGESLGSVNIGSPVYYRHVRVGRVLGYAVDTDGTGVAMDVFVSAPYDQYVGTATRWWHASGVDLRLDSNGVTLNTQSFASVITGGIAFETPPRQASRDPAPNGRSFLLANDEASAMREPQGPPAPVVMKFTQSVRGLAVGAPVDFRGVELGYVAAIDVEYDARRRAFTVPVTVILFPDRLGRSYRQSIPPGDAAAGKALLRKMVADGLGGQLRTGNLVTSQLYVALDMFPTAPRVSIDMDRLPLELPTVPNTLDELQTQIADIVKKLDHIPVDETSRNLNNALKSASNLFEQLDTQLVPEARETLAAARETFNAAQTTLHQRSPLMGNMHEALAQLTLTLQTLKQLADYLLLRPEALLYGKRQDPQP</sequence>
<dbReference type="PANTHER" id="PTHR30462">
    <property type="entry name" value="INTERMEMBRANE TRANSPORT PROTEIN PQIB-RELATED"/>
    <property type="match status" value="1"/>
</dbReference>
<evidence type="ECO:0000256" key="5">
    <source>
        <dbReference type="ARBA" id="ARBA00022989"/>
    </source>
</evidence>
<name>A0ABZ0WL96_9BURK</name>
<evidence type="ECO:0000256" key="2">
    <source>
        <dbReference type="ARBA" id="ARBA00022475"/>
    </source>
</evidence>
<feature type="domain" description="Mce/MlaD" evidence="7">
    <location>
        <begin position="31"/>
        <end position="122"/>
    </location>
</feature>
<keyword evidence="9" id="KW-1185">Reference proteome</keyword>
<feature type="domain" description="Mce/MlaD" evidence="7">
    <location>
        <begin position="276"/>
        <end position="378"/>
    </location>
</feature>
<evidence type="ECO:0000256" key="3">
    <source>
        <dbReference type="ARBA" id="ARBA00022519"/>
    </source>
</evidence>
<dbReference type="RefSeq" id="WP_198665316.1">
    <property type="nucleotide sequence ID" value="NZ_CP139965.1"/>
</dbReference>
<keyword evidence="4" id="KW-0812">Transmembrane</keyword>
<evidence type="ECO:0000259" key="7">
    <source>
        <dbReference type="Pfam" id="PF02470"/>
    </source>
</evidence>
<dbReference type="EMBL" id="CP139965">
    <property type="protein sequence ID" value="WQD78140.1"/>
    <property type="molecule type" value="Genomic_DNA"/>
</dbReference>
<evidence type="ECO:0000256" key="6">
    <source>
        <dbReference type="ARBA" id="ARBA00023136"/>
    </source>
</evidence>
<dbReference type="Pfam" id="PF02470">
    <property type="entry name" value="MlaD"/>
    <property type="match status" value="2"/>
</dbReference>
<reference evidence="8 9" key="1">
    <citation type="submission" date="2023-12" db="EMBL/GenBank/DDBJ databases">
        <title>Genome sequencing and assembly of bacterial species from a model synthetic community.</title>
        <authorList>
            <person name="Hogle S.L."/>
        </authorList>
    </citation>
    <scope>NUCLEOTIDE SEQUENCE [LARGE SCALE GENOMIC DNA]</scope>
    <source>
        <strain evidence="8 9">HAMBI 2494</strain>
    </source>
</reference>
<proteinExistence type="predicted"/>
<evidence type="ECO:0000256" key="1">
    <source>
        <dbReference type="ARBA" id="ARBA00004533"/>
    </source>
</evidence>
<keyword evidence="6" id="KW-0472">Membrane</keyword>
<dbReference type="PANTHER" id="PTHR30462:SF0">
    <property type="entry name" value="INTERMEMBRANE TRANSPORT PROTEIN YEBT"/>
    <property type="match status" value="1"/>
</dbReference>
<evidence type="ECO:0000313" key="8">
    <source>
        <dbReference type="EMBL" id="WQD78140.1"/>
    </source>
</evidence>
<gene>
    <name evidence="8" type="ORF">U0042_29730</name>
</gene>
<keyword evidence="2" id="KW-1003">Cell membrane</keyword>
<evidence type="ECO:0000313" key="9">
    <source>
        <dbReference type="Proteomes" id="UP001325479"/>
    </source>
</evidence>
<keyword evidence="3" id="KW-0997">Cell inner membrane</keyword>
<accession>A0ABZ0WL96</accession>